<feature type="domain" description="Inositolphosphotransferase Aur1/Ipt1" evidence="7">
    <location>
        <begin position="30"/>
        <end position="211"/>
    </location>
</feature>
<keyword evidence="3 6" id="KW-1133">Transmembrane helix</keyword>
<dbReference type="Pfam" id="PF14378">
    <property type="entry name" value="PAP2_3"/>
    <property type="match status" value="1"/>
</dbReference>
<evidence type="ECO:0000259" key="7">
    <source>
        <dbReference type="Pfam" id="PF14378"/>
    </source>
</evidence>
<dbReference type="RefSeq" id="WP_376773970.1">
    <property type="nucleotide sequence ID" value="NZ_JACBZD010000001.1"/>
</dbReference>
<evidence type="ECO:0000256" key="6">
    <source>
        <dbReference type="SAM" id="Phobius"/>
    </source>
</evidence>
<organism evidence="8 9">
    <name type="scientific">Allostreptomyces psammosilenae</name>
    <dbReference type="NCBI Taxonomy" id="1892865"/>
    <lineage>
        <taxon>Bacteria</taxon>
        <taxon>Bacillati</taxon>
        <taxon>Actinomycetota</taxon>
        <taxon>Actinomycetes</taxon>
        <taxon>Kitasatosporales</taxon>
        <taxon>Streptomycetaceae</taxon>
        <taxon>Allostreptomyces</taxon>
    </lineage>
</organism>
<keyword evidence="2 6" id="KW-0812">Transmembrane</keyword>
<feature type="transmembrane region" description="Helical" evidence="6">
    <location>
        <begin position="62"/>
        <end position="81"/>
    </location>
</feature>
<name>A0A852ZXP3_9ACTN</name>
<feature type="region of interest" description="Disordered" evidence="5">
    <location>
        <begin position="226"/>
        <end position="296"/>
    </location>
</feature>
<evidence type="ECO:0000256" key="2">
    <source>
        <dbReference type="ARBA" id="ARBA00022692"/>
    </source>
</evidence>
<evidence type="ECO:0000313" key="9">
    <source>
        <dbReference type="Proteomes" id="UP000567795"/>
    </source>
</evidence>
<feature type="compositionally biased region" description="Low complexity" evidence="5">
    <location>
        <begin position="263"/>
        <end position="272"/>
    </location>
</feature>
<feature type="transmembrane region" description="Helical" evidence="6">
    <location>
        <begin position="147"/>
        <end position="169"/>
    </location>
</feature>
<feature type="transmembrane region" description="Helical" evidence="6">
    <location>
        <begin position="200"/>
        <end position="218"/>
    </location>
</feature>
<proteinExistence type="predicted"/>
<comment type="caution">
    <text evidence="8">The sequence shown here is derived from an EMBL/GenBank/DDBJ whole genome shotgun (WGS) entry which is preliminary data.</text>
</comment>
<keyword evidence="4 6" id="KW-0472">Membrane</keyword>
<dbReference type="InterPro" id="IPR052185">
    <property type="entry name" value="IPC_Synthase-Related"/>
</dbReference>
<evidence type="ECO:0000313" key="8">
    <source>
        <dbReference type="EMBL" id="NYI06959.1"/>
    </source>
</evidence>
<evidence type="ECO:0000256" key="4">
    <source>
        <dbReference type="ARBA" id="ARBA00023136"/>
    </source>
</evidence>
<evidence type="ECO:0000256" key="1">
    <source>
        <dbReference type="ARBA" id="ARBA00004141"/>
    </source>
</evidence>
<reference evidence="8 9" key="1">
    <citation type="submission" date="2020-07" db="EMBL/GenBank/DDBJ databases">
        <title>Sequencing the genomes of 1000 actinobacteria strains.</title>
        <authorList>
            <person name="Klenk H.-P."/>
        </authorList>
    </citation>
    <scope>NUCLEOTIDE SEQUENCE [LARGE SCALE GENOMIC DNA]</scope>
    <source>
        <strain evidence="8 9">DSM 42178</strain>
    </source>
</reference>
<feature type="transmembrane region" description="Helical" evidence="6">
    <location>
        <begin position="93"/>
        <end position="111"/>
    </location>
</feature>
<evidence type="ECO:0000256" key="3">
    <source>
        <dbReference type="ARBA" id="ARBA00022989"/>
    </source>
</evidence>
<dbReference type="EMBL" id="JACBZD010000001">
    <property type="protein sequence ID" value="NYI06959.1"/>
    <property type="molecule type" value="Genomic_DNA"/>
</dbReference>
<gene>
    <name evidence="8" type="ORF">FHU37_003902</name>
</gene>
<dbReference type="GO" id="GO:0016020">
    <property type="term" value="C:membrane"/>
    <property type="evidence" value="ECO:0007669"/>
    <property type="project" value="UniProtKB-SubCell"/>
</dbReference>
<feature type="transmembrane region" description="Helical" evidence="6">
    <location>
        <begin position="176"/>
        <end position="194"/>
    </location>
</feature>
<protein>
    <recommendedName>
        <fullName evidence="7">Inositolphosphotransferase Aur1/Ipt1 domain-containing protein</fullName>
    </recommendedName>
</protein>
<dbReference type="PANTHER" id="PTHR31310">
    <property type="match status" value="1"/>
</dbReference>
<accession>A0A852ZXP3</accession>
<dbReference type="PANTHER" id="PTHR31310:SF7">
    <property type="entry name" value="PA-PHOSPHATASE RELATED-FAMILY PROTEIN DDB_G0268928"/>
    <property type="match status" value="1"/>
</dbReference>
<sequence>MLVAVSYWVYSLVRNFVPEQERTAQAHARAVLSLQESLGIAVERRINQAADSVEWLIVGMNYYYATLHFGVTIGVLVWLYLRRPHRYRPLRSALFATTGLALIGYYFYPLAPPRLMPESYGYIDTVVKHGTWGSMASGDMANLSNQYAAMPSMHIGWSLWCALAVALVVRRTWLRVAALCYPLATLVVIVATGNHFLLDAVGGTVCVGLGFGVARLLGRLPIGAGRGTGTEARGQAPVPATQRGPEPEQGPEPLTARIPRQSGAPGEAGARPGRSEEPPATVGADSGPRPRWSERA</sequence>
<dbReference type="InterPro" id="IPR026841">
    <property type="entry name" value="Aur1/Ipt1"/>
</dbReference>
<comment type="subcellular location">
    <subcellularLocation>
        <location evidence="1">Membrane</location>
        <topology evidence="1">Multi-pass membrane protein</topology>
    </subcellularLocation>
</comment>
<keyword evidence="9" id="KW-1185">Reference proteome</keyword>
<dbReference type="Proteomes" id="UP000567795">
    <property type="component" value="Unassembled WGS sequence"/>
</dbReference>
<evidence type="ECO:0000256" key="5">
    <source>
        <dbReference type="SAM" id="MobiDB-lite"/>
    </source>
</evidence>
<dbReference type="CDD" id="cd03386">
    <property type="entry name" value="PAP2_Aur1_like"/>
    <property type="match status" value="1"/>
</dbReference>
<dbReference type="AlphaFoldDB" id="A0A852ZXP3"/>